<dbReference type="Proteomes" id="UP000076842">
    <property type="component" value="Unassembled WGS sequence"/>
</dbReference>
<evidence type="ECO:0000313" key="2">
    <source>
        <dbReference type="EMBL" id="KZT53298.1"/>
    </source>
</evidence>
<dbReference type="SUPFAM" id="SSF53474">
    <property type="entry name" value="alpha/beta-Hydrolases"/>
    <property type="match status" value="1"/>
</dbReference>
<dbReference type="OrthoDB" id="3357234at2759"/>
<dbReference type="EMBL" id="KV424041">
    <property type="protein sequence ID" value="KZT53298.1"/>
    <property type="molecule type" value="Genomic_DNA"/>
</dbReference>
<organism evidence="2 3">
    <name type="scientific">Calocera cornea HHB12733</name>
    <dbReference type="NCBI Taxonomy" id="1353952"/>
    <lineage>
        <taxon>Eukaryota</taxon>
        <taxon>Fungi</taxon>
        <taxon>Dikarya</taxon>
        <taxon>Basidiomycota</taxon>
        <taxon>Agaricomycotina</taxon>
        <taxon>Dacrymycetes</taxon>
        <taxon>Dacrymycetales</taxon>
        <taxon>Dacrymycetaceae</taxon>
        <taxon>Calocera</taxon>
    </lineage>
</organism>
<dbReference type="InterPro" id="IPR050471">
    <property type="entry name" value="AB_hydrolase"/>
</dbReference>
<dbReference type="AlphaFoldDB" id="A0A165DQA1"/>
<dbReference type="GO" id="GO:0004806">
    <property type="term" value="F:triacylglycerol lipase activity"/>
    <property type="evidence" value="ECO:0007669"/>
    <property type="project" value="TreeGrafter"/>
</dbReference>
<dbReference type="GO" id="GO:0046503">
    <property type="term" value="P:glycerolipid catabolic process"/>
    <property type="evidence" value="ECO:0007669"/>
    <property type="project" value="TreeGrafter"/>
</dbReference>
<dbReference type="PANTHER" id="PTHR43433:SF5">
    <property type="entry name" value="AB HYDROLASE-1 DOMAIN-CONTAINING PROTEIN"/>
    <property type="match status" value="1"/>
</dbReference>
<gene>
    <name evidence="2" type="ORF">CALCODRAFT_501243</name>
</gene>
<sequence length="282" mass="30788">MMTLDVPGASLFYETHGSGPLFVIVPGGGGSGDSFHPLATVLAAKYTVVTYDRRGFSKSALTGQQDYSVRLQTDVDDVHALIKHLSPDGTAVVFGSSSGAIIAISTLLTYPTAIRALIPHEPPLCALLPDGDEWIKWNYSVYDVYKAEGTSAAFEKFMDQMSGGMELKTYKQRLASLTDEQKKAAAEGPMGKNQAYWFEHELRQYPAAPVDLDALAKLKDKLILVAGEDSEELFPFWPIRNLSEKLDLPITTMPGAHVGFMYAPEPCGKIIMEALEKKGNSH</sequence>
<proteinExistence type="predicted"/>
<reference evidence="2 3" key="1">
    <citation type="journal article" date="2016" name="Mol. Biol. Evol.">
        <title>Comparative Genomics of Early-Diverging Mushroom-Forming Fungi Provides Insights into the Origins of Lignocellulose Decay Capabilities.</title>
        <authorList>
            <person name="Nagy L.G."/>
            <person name="Riley R."/>
            <person name="Tritt A."/>
            <person name="Adam C."/>
            <person name="Daum C."/>
            <person name="Floudas D."/>
            <person name="Sun H."/>
            <person name="Yadav J.S."/>
            <person name="Pangilinan J."/>
            <person name="Larsson K.H."/>
            <person name="Matsuura K."/>
            <person name="Barry K."/>
            <person name="Labutti K."/>
            <person name="Kuo R."/>
            <person name="Ohm R.A."/>
            <person name="Bhattacharya S.S."/>
            <person name="Shirouzu T."/>
            <person name="Yoshinaga Y."/>
            <person name="Martin F.M."/>
            <person name="Grigoriev I.V."/>
            <person name="Hibbett D.S."/>
        </authorList>
    </citation>
    <scope>NUCLEOTIDE SEQUENCE [LARGE SCALE GENOMIC DNA]</scope>
    <source>
        <strain evidence="2 3">HHB12733</strain>
    </source>
</reference>
<dbReference type="InParanoid" id="A0A165DQA1"/>
<accession>A0A165DQA1</accession>
<feature type="domain" description="AB hydrolase-1" evidence="1">
    <location>
        <begin position="20"/>
        <end position="185"/>
    </location>
</feature>
<keyword evidence="3" id="KW-1185">Reference proteome</keyword>
<dbReference type="STRING" id="1353952.A0A165DQA1"/>
<dbReference type="PANTHER" id="PTHR43433">
    <property type="entry name" value="HYDROLASE, ALPHA/BETA FOLD FAMILY PROTEIN"/>
    <property type="match status" value="1"/>
</dbReference>
<keyword evidence="2" id="KW-0378">Hydrolase</keyword>
<dbReference type="Pfam" id="PF00561">
    <property type="entry name" value="Abhydrolase_1"/>
    <property type="match status" value="1"/>
</dbReference>
<dbReference type="InterPro" id="IPR000073">
    <property type="entry name" value="AB_hydrolase_1"/>
</dbReference>
<dbReference type="Gene3D" id="3.40.50.1820">
    <property type="entry name" value="alpha/beta hydrolase"/>
    <property type="match status" value="1"/>
</dbReference>
<dbReference type="InterPro" id="IPR029058">
    <property type="entry name" value="AB_hydrolase_fold"/>
</dbReference>
<name>A0A165DQA1_9BASI</name>
<protein>
    <submittedName>
        <fullName evidence="2">Alpha/beta-hydrolase</fullName>
    </submittedName>
</protein>
<evidence type="ECO:0000259" key="1">
    <source>
        <dbReference type="Pfam" id="PF00561"/>
    </source>
</evidence>
<evidence type="ECO:0000313" key="3">
    <source>
        <dbReference type="Proteomes" id="UP000076842"/>
    </source>
</evidence>